<gene>
    <name evidence="2" type="ORF">J2Z30_000762</name>
    <name evidence="1" type="ORF">SIRAN8530</name>
</gene>
<dbReference type="Proteomes" id="UP000756710">
    <property type="component" value="Unassembled WGS sequence"/>
</dbReference>
<dbReference type="EMBL" id="JAGGLR010000002">
    <property type="protein sequence ID" value="MBP2059764.1"/>
    <property type="molecule type" value="Genomic_DNA"/>
</dbReference>
<dbReference type="AlphaFoldDB" id="A0A061A140"/>
<proteinExistence type="predicted"/>
<sequence length="82" mass="8699">MAFARPRAGDGLIPNAMDELLRYIAIGLRQTLARVLAAPELFDQREEDGAVVPLGPNPPLALRDSVAEASFLCPAAAIAVED</sequence>
<reference evidence="2 3" key="2">
    <citation type="submission" date="2021-03" db="EMBL/GenBank/DDBJ databases">
        <title>Genomic Encyclopedia of Type Strains, Phase IV (KMG-IV): sequencing the most valuable type-strain genomes for metagenomic binning, comparative biology and taxonomic classification.</title>
        <authorList>
            <person name="Goeker M."/>
        </authorList>
    </citation>
    <scope>NUCLEOTIDE SEQUENCE [LARGE SCALE GENOMIC DNA]</scope>
    <source>
        <strain evidence="2 3">DSM 41954</strain>
    </source>
</reference>
<keyword evidence="3" id="KW-1185">Reference proteome</keyword>
<accession>A0A061A140</accession>
<dbReference type="Gene3D" id="3.30.70.20">
    <property type="match status" value="1"/>
</dbReference>
<evidence type="ECO:0000313" key="2">
    <source>
        <dbReference type="EMBL" id="MBP2059764.1"/>
    </source>
</evidence>
<protein>
    <submittedName>
        <fullName evidence="1">Ferredoxin</fullName>
    </submittedName>
</protein>
<organism evidence="1">
    <name type="scientific">Streptomyces iranensis</name>
    <dbReference type="NCBI Taxonomy" id="576784"/>
    <lineage>
        <taxon>Bacteria</taxon>
        <taxon>Bacillati</taxon>
        <taxon>Actinomycetota</taxon>
        <taxon>Actinomycetes</taxon>
        <taxon>Kitasatosporales</taxon>
        <taxon>Streptomycetaceae</taxon>
        <taxon>Streptomyces</taxon>
        <taxon>Streptomyces violaceusniger group</taxon>
    </lineage>
</organism>
<dbReference type="EMBL" id="LK022848">
    <property type="protein sequence ID" value="CDR15010.1"/>
    <property type="molecule type" value="Genomic_DNA"/>
</dbReference>
<dbReference type="RefSeq" id="WP_372453228.1">
    <property type="nucleotide sequence ID" value="NZ_BAABDR010000073.1"/>
</dbReference>
<evidence type="ECO:0000313" key="3">
    <source>
        <dbReference type="Proteomes" id="UP000756710"/>
    </source>
</evidence>
<name>A0A061A140_9ACTN</name>
<dbReference type="HOGENOM" id="CLU_2556854_0_0_11"/>
<evidence type="ECO:0000313" key="1">
    <source>
        <dbReference type="EMBL" id="CDR15010.1"/>
    </source>
</evidence>
<reference evidence="1" key="1">
    <citation type="submission" date="2014-05" db="EMBL/GenBank/DDBJ databases">
        <authorList>
            <person name="Horn Fabian"/>
        </authorList>
    </citation>
    <scope>NUCLEOTIDE SEQUENCE</scope>
</reference>